<comment type="subcellular location">
    <subcellularLocation>
        <location evidence="1">Nucleus</location>
    </subcellularLocation>
</comment>
<dbReference type="PANTHER" id="PTHR44218:SF6">
    <property type="entry name" value="PROTEIN SUPPRESSOR OF PHYA-105 1"/>
    <property type="match status" value="1"/>
</dbReference>
<evidence type="ECO:0000256" key="6">
    <source>
        <dbReference type="ARBA" id="ARBA00023054"/>
    </source>
</evidence>
<dbReference type="STRING" id="13333.W1P477"/>
<evidence type="ECO:0000256" key="4">
    <source>
        <dbReference type="ARBA" id="ARBA00022737"/>
    </source>
</evidence>
<feature type="repeat" description="WD" evidence="9">
    <location>
        <begin position="1000"/>
        <end position="1033"/>
    </location>
</feature>
<dbReference type="SMART" id="SM00320">
    <property type="entry name" value="WD40"/>
    <property type="match status" value="7"/>
</dbReference>
<feature type="repeat" description="WD" evidence="9">
    <location>
        <begin position="914"/>
        <end position="956"/>
    </location>
</feature>
<dbReference type="Gramene" id="ERN01755">
    <property type="protein sequence ID" value="ERN01755"/>
    <property type="gene ID" value="AMTR_s00097p00139510"/>
</dbReference>
<dbReference type="InterPro" id="IPR020472">
    <property type="entry name" value="WD40_PAC1"/>
</dbReference>
<dbReference type="InterPro" id="IPR011009">
    <property type="entry name" value="Kinase-like_dom_sf"/>
</dbReference>
<evidence type="ECO:0000256" key="3">
    <source>
        <dbReference type="ARBA" id="ARBA00022679"/>
    </source>
</evidence>
<feature type="compositionally biased region" description="Polar residues" evidence="11">
    <location>
        <begin position="271"/>
        <end position="288"/>
    </location>
</feature>
<dbReference type="KEGG" id="atr:18429848"/>
<dbReference type="Proteomes" id="UP000017836">
    <property type="component" value="Unassembled WGS sequence"/>
</dbReference>
<evidence type="ECO:0000313" key="14">
    <source>
        <dbReference type="Proteomes" id="UP000017836"/>
    </source>
</evidence>
<keyword evidence="4" id="KW-0677">Repeat</keyword>
<dbReference type="PROSITE" id="PS50294">
    <property type="entry name" value="WD_REPEATS_REGION"/>
    <property type="match status" value="1"/>
</dbReference>
<keyword evidence="8" id="KW-0607">Phytochrome signaling pathway</keyword>
<dbReference type="EMBL" id="KI394743">
    <property type="protein sequence ID" value="ERN01755.1"/>
    <property type="molecule type" value="Genomic_DNA"/>
</dbReference>
<dbReference type="InterPro" id="IPR044630">
    <property type="entry name" value="SPA1/2/3/4"/>
</dbReference>
<dbReference type="SUPFAM" id="SSF50978">
    <property type="entry name" value="WD40 repeat-like"/>
    <property type="match status" value="1"/>
</dbReference>
<feature type="compositionally biased region" description="Basic and acidic residues" evidence="11">
    <location>
        <begin position="302"/>
        <end position="312"/>
    </location>
</feature>
<dbReference type="PROSITE" id="PS50011">
    <property type="entry name" value="PROTEIN_KINASE_DOM"/>
    <property type="match status" value="1"/>
</dbReference>
<sequence>MEGPGEVNETVRKAAEAAPNSKRKLTNHSIQEDNCNPLEPTAVFIAPGNDWPESLSLSRSDAGHRAPVCLPGFPNVFSEVLDEKTINSTTSKPPVAFINPLTGGSGSPCVSPCSMNDDGATVEELTLTNYKGSQLGPLHSRKVGQWENLYLIAGGLGKDNSCKVGPPAVNNSMEQNTNGGKDLRKSTISPEFGVHESLMTQNYQKQDHINTAGISVSNEMCSTSSDMSGVRLPGCEIRTKMLSSSGFARFLVKNSLKEKGISYRHFESRNGTHNMNGGKPNSRNDANAIKINSDTSHSFASEADRFSKHSDSGVEVDIPSPNNDDHNSISLRERLKPGQRKMNKLESLHVFQQILVMVDAAHSRGVVLRDLRPSFFMVSSLNRVNYVGSYVPQVPMEFSKHVDHDNSHLDPYTRKKKQRQSPPTAHHGHELGYQGSLDTKSIHDYNGSSVKHQKLSEHIKSIRQIAINRFKAQNSGCDFREEHKVSEEYKIHKGIDISCGSNRDHQDLDKERLLLEERWYSSPEELYERTFTFSSDIYRLGVLLFELFSLFESWEALVAAMSDLRHRILPPSFLSENLKEAGFCLWLLHPEPCSRPRAREILQSELISEAQDILCRKESSSSIAEEDAISEELLHFVVTLQERRQEHAANLVDQIHCLEEDIEEVERRHSLLRSHELLPHMYQESNRVGVPDIFEEGIQGGLLSEKFHHRESFPLVNCSEGSSWAPILHPNEERIMKNIDQIEKAYFSMRSKIKLPEANAAARSDRDVLKNHNERCSRQTDSDESCENYKPDDRIGVFFDGLCKYALFSKFKVRATLRNGDLLNSANVICSLSFDRDEEYFASAGVSKKIKIFEFGSLLNDTVDFHYPAIEMSSESKLSCVCWNNYINNYLASTDYEGVVQLWDASTGKGFLQFKEHLKRAWSADFSQADPTKLASGSDDYSVKLWSINEDSSTSTIRNVANVCCVQFSPYSPHLLAFGSADYKVYCYDLRSTRTPWCTLAGHGKAVSYVKFVDSVTLVSSSTDNTLKLWDLNRTSASGFSNNACSLTFSGHTNEKNFVGLSVSDGYIACGSETNEVFAYYKSLPMPVTSHKFGSIDPVSGQETHDESGQFVSSVCWRGKSSMVVAANSNGNIKLLQMV</sequence>
<accession>W1P477</accession>
<feature type="coiled-coil region" evidence="10">
    <location>
        <begin position="648"/>
        <end position="675"/>
    </location>
</feature>
<keyword evidence="7" id="KW-0539">Nucleus</keyword>
<evidence type="ECO:0000256" key="8">
    <source>
        <dbReference type="ARBA" id="ARBA00084091"/>
    </source>
</evidence>
<feature type="compositionally biased region" description="Basic and acidic residues" evidence="11">
    <location>
        <begin position="401"/>
        <end position="413"/>
    </location>
</feature>
<dbReference type="Gene3D" id="1.10.510.10">
    <property type="entry name" value="Transferase(Phosphotransferase) domain 1"/>
    <property type="match status" value="1"/>
</dbReference>
<keyword evidence="6 10" id="KW-0175">Coiled coil</keyword>
<proteinExistence type="predicted"/>
<evidence type="ECO:0000256" key="7">
    <source>
        <dbReference type="ARBA" id="ARBA00023242"/>
    </source>
</evidence>
<dbReference type="InterPro" id="IPR000719">
    <property type="entry name" value="Prot_kinase_dom"/>
</dbReference>
<dbReference type="PANTHER" id="PTHR44218">
    <property type="entry name" value="PROTEIN SPA1-RELATED 2"/>
    <property type="match status" value="1"/>
</dbReference>
<evidence type="ECO:0000259" key="12">
    <source>
        <dbReference type="PROSITE" id="PS50011"/>
    </source>
</evidence>
<evidence type="ECO:0000256" key="10">
    <source>
        <dbReference type="SAM" id="Coils"/>
    </source>
</evidence>
<dbReference type="SUPFAM" id="SSF56112">
    <property type="entry name" value="Protein kinase-like (PK-like)"/>
    <property type="match status" value="1"/>
</dbReference>
<dbReference type="PROSITE" id="PS50082">
    <property type="entry name" value="WD_REPEATS_2"/>
    <property type="match status" value="2"/>
</dbReference>
<keyword evidence="2 9" id="KW-0853">WD repeat</keyword>
<dbReference type="eggNOG" id="KOG1033">
    <property type="taxonomic scope" value="Eukaryota"/>
</dbReference>
<dbReference type="GO" id="GO:0009585">
    <property type="term" value="P:red, far-red light phototransduction"/>
    <property type="evidence" value="ECO:0007669"/>
    <property type="project" value="UniProtKB-KW"/>
</dbReference>
<dbReference type="GO" id="GO:0009640">
    <property type="term" value="P:photomorphogenesis"/>
    <property type="evidence" value="ECO:0007669"/>
    <property type="project" value="InterPro"/>
</dbReference>
<reference evidence="14" key="1">
    <citation type="journal article" date="2013" name="Science">
        <title>The Amborella genome and the evolution of flowering plants.</title>
        <authorList>
            <consortium name="Amborella Genome Project"/>
        </authorList>
    </citation>
    <scope>NUCLEOTIDE SEQUENCE [LARGE SCALE GENOMIC DNA]</scope>
</reference>
<evidence type="ECO:0000256" key="9">
    <source>
        <dbReference type="PROSITE-ProRule" id="PRU00221"/>
    </source>
</evidence>
<name>W1P477_AMBTC</name>
<evidence type="ECO:0000256" key="5">
    <source>
        <dbReference type="ARBA" id="ARBA00022786"/>
    </source>
</evidence>
<dbReference type="PRINTS" id="PR00320">
    <property type="entry name" value="GPROTEINBRPT"/>
</dbReference>
<feature type="domain" description="Protein kinase" evidence="12">
    <location>
        <begin position="236"/>
        <end position="607"/>
    </location>
</feature>
<feature type="region of interest" description="Disordered" evidence="11">
    <location>
        <begin position="301"/>
        <end position="328"/>
    </location>
</feature>
<dbReference type="GO" id="GO:0005524">
    <property type="term" value="F:ATP binding"/>
    <property type="evidence" value="ECO:0007669"/>
    <property type="project" value="InterPro"/>
</dbReference>
<dbReference type="PROSITE" id="PS00678">
    <property type="entry name" value="WD_REPEATS_1"/>
    <property type="match status" value="1"/>
</dbReference>
<dbReference type="HOGENOM" id="CLU_006994_1_0_1"/>
<dbReference type="GO" id="GO:0004672">
    <property type="term" value="F:protein kinase activity"/>
    <property type="evidence" value="ECO:0007669"/>
    <property type="project" value="InterPro"/>
</dbReference>
<dbReference type="SMART" id="SM00220">
    <property type="entry name" value="S_TKc"/>
    <property type="match status" value="1"/>
</dbReference>
<dbReference type="OMA" id="GCIKLLR"/>
<feature type="region of interest" description="Disordered" evidence="11">
    <location>
        <begin position="401"/>
        <end position="437"/>
    </location>
</feature>
<dbReference type="GO" id="GO:0042802">
    <property type="term" value="F:identical protein binding"/>
    <property type="evidence" value="ECO:0007669"/>
    <property type="project" value="UniProtKB-ARBA"/>
</dbReference>
<evidence type="ECO:0000256" key="11">
    <source>
        <dbReference type="SAM" id="MobiDB-lite"/>
    </source>
</evidence>
<dbReference type="FunFam" id="2.130.10.10:FF:000090">
    <property type="entry name" value="E3 ubiquitin-protein ligase RFWD2 isoform X1"/>
    <property type="match status" value="1"/>
</dbReference>
<dbReference type="InterPro" id="IPR001680">
    <property type="entry name" value="WD40_rpt"/>
</dbReference>
<dbReference type="AlphaFoldDB" id="W1P477"/>
<keyword evidence="5" id="KW-0833">Ubl conjugation pathway</keyword>
<organism evidence="13 14">
    <name type="scientific">Amborella trichopoda</name>
    <dbReference type="NCBI Taxonomy" id="13333"/>
    <lineage>
        <taxon>Eukaryota</taxon>
        <taxon>Viridiplantae</taxon>
        <taxon>Streptophyta</taxon>
        <taxon>Embryophyta</taxon>
        <taxon>Tracheophyta</taxon>
        <taxon>Spermatophyta</taxon>
        <taxon>Magnoliopsida</taxon>
        <taxon>Amborellales</taxon>
        <taxon>Amborellaceae</taxon>
        <taxon>Amborella</taxon>
    </lineage>
</organism>
<evidence type="ECO:0000313" key="13">
    <source>
        <dbReference type="EMBL" id="ERN01755.1"/>
    </source>
</evidence>
<gene>
    <name evidence="13" type="ORF">AMTR_s00097p00139510</name>
</gene>
<feature type="region of interest" description="Disordered" evidence="11">
    <location>
        <begin position="1"/>
        <end position="35"/>
    </location>
</feature>
<dbReference type="InterPro" id="IPR036322">
    <property type="entry name" value="WD40_repeat_dom_sf"/>
</dbReference>
<dbReference type="Pfam" id="PF00400">
    <property type="entry name" value="WD40"/>
    <property type="match status" value="2"/>
</dbReference>
<protein>
    <recommendedName>
        <fullName evidence="12">Protein kinase domain-containing protein</fullName>
    </recommendedName>
</protein>
<keyword evidence="3" id="KW-0808">Transferase</keyword>
<dbReference type="Gene3D" id="2.130.10.10">
    <property type="entry name" value="YVTN repeat-like/Quinoprotein amine dehydrogenase"/>
    <property type="match status" value="1"/>
</dbReference>
<dbReference type="InterPro" id="IPR015943">
    <property type="entry name" value="WD40/YVTN_repeat-like_dom_sf"/>
</dbReference>
<dbReference type="GO" id="GO:0005634">
    <property type="term" value="C:nucleus"/>
    <property type="evidence" value="ECO:0007669"/>
    <property type="project" value="UniProtKB-SubCell"/>
</dbReference>
<keyword evidence="14" id="KW-1185">Reference proteome</keyword>
<dbReference type="OrthoDB" id="273771at2759"/>
<evidence type="ECO:0000256" key="2">
    <source>
        <dbReference type="ARBA" id="ARBA00022574"/>
    </source>
</evidence>
<dbReference type="InterPro" id="IPR019775">
    <property type="entry name" value="WD40_repeat_CS"/>
</dbReference>
<evidence type="ECO:0000256" key="1">
    <source>
        <dbReference type="ARBA" id="ARBA00004123"/>
    </source>
</evidence>
<feature type="region of interest" description="Disordered" evidence="11">
    <location>
        <begin position="268"/>
        <end position="288"/>
    </location>
</feature>